<dbReference type="FunFam" id="3.40.50.1820:FF:000028">
    <property type="entry name" value="S9 family peptidase"/>
    <property type="match status" value="1"/>
</dbReference>
<dbReference type="PROSITE" id="PS51257">
    <property type="entry name" value="PROKAR_LIPOPROTEIN"/>
    <property type="match status" value="1"/>
</dbReference>
<feature type="chain" id="PRO_5024339767" description="Dipeptidyl-peptidase 5" evidence="9">
    <location>
        <begin position="19"/>
        <end position="699"/>
    </location>
</feature>
<dbReference type="SUPFAM" id="SSF82171">
    <property type="entry name" value="DPP6 N-terminal domain-like"/>
    <property type="match status" value="1"/>
</dbReference>
<dbReference type="Gene3D" id="3.40.50.1820">
    <property type="entry name" value="alpha/beta hydrolase"/>
    <property type="match status" value="1"/>
</dbReference>
<dbReference type="InterPro" id="IPR029058">
    <property type="entry name" value="AB_hydrolase_fold"/>
</dbReference>
<feature type="signal peptide" evidence="9">
    <location>
        <begin position="1"/>
        <end position="18"/>
    </location>
</feature>
<gene>
    <name evidence="11" type="ORF">PbJCM13498_25440</name>
</gene>
<dbReference type="GO" id="GO:0042277">
    <property type="term" value="F:peptide binding"/>
    <property type="evidence" value="ECO:0007669"/>
    <property type="project" value="UniProtKB-ARBA"/>
</dbReference>
<dbReference type="InterPro" id="IPR001375">
    <property type="entry name" value="Peptidase_S9_cat"/>
</dbReference>
<proteinExistence type="inferred from homology"/>
<dbReference type="GO" id="GO:0006508">
    <property type="term" value="P:proteolysis"/>
    <property type="evidence" value="ECO:0007669"/>
    <property type="project" value="UniProtKB-KW"/>
</dbReference>
<keyword evidence="7" id="KW-0720">Serine protease</keyword>
<keyword evidence="12" id="KW-1185">Reference proteome</keyword>
<keyword evidence="4" id="KW-0645">Protease</keyword>
<dbReference type="FunFam" id="2.120.10.30:FF:000079">
    <property type="entry name" value="S9 family peptidase"/>
    <property type="match status" value="1"/>
</dbReference>
<evidence type="ECO:0000313" key="11">
    <source>
        <dbReference type="EMBL" id="GET33681.1"/>
    </source>
</evidence>
<dbReference type="AlphaFoldDB" id="A0A5M4B1A0"/>
<dbReference type="OrthoDB" id="9812921at2"/>
<dbReference type="InterPro" id="IPR011042">
    <property type="entry name" value="6-blade_b-propeller_TolB-like"/>
</dbReference>
<dbReference type="PANTHER" id="PTHR42776:SF13">
    <property type="entry name" value="DIPEPTIDYL-PEPTIDASE 5"/>
    <property type="match status" value="1"/>
</dbReference>
<dbReference type="Pfam" id="PF07676">
    <property type="entry name" value="PD40"/>
    <property type="match status" value="3"/>
</dbReference>
<evidence type="ECO:0000256" key="5">
    <source>
        <dbReference type="ARBA" id="ARBA00022729"/>
    </source>
</evidence>
<evidence type="ECO:0000256" key="6">
    <source>
        <dbReference type="ARBA" id="ARBA00022801"/>
    </source>
</evidence>
<dbReference type="EMBL" id="BLAX01000001">
    <property type="protein sequence ID" value="GET33681.1"/>
    <property type="molecule type" value="Genomic_DNA"/>
</dbReference>
<evidence type="ECO:0000313" key="12">
    <source>
        <dbReference type="Proteomes" id="UP000391834"/>
    </source>
</evidence>
<evidence type="ECO:0000256" key="7">
    <source>
        <dbReference type="ARBA" id="ARBA00022825"/>
    </source>
</evidence>
<comment type="caution">
    <text evidence="11">The sequence shown here is derived from an EMBL/GenBank/DDBJ whole genome shotgun (WGS) entry which is preliminary data.</text>
</comment>
<dbReference type="GO" id="GO:0004177">
    <property type="term" value="F:aminopeptidase activity"/>
    <property type="evidence" value="ECO:0007669"/>
    <property type="project" value="UniProtKB-KW"/>
</dbReference>
<dbReference type="GO" id="GO:0008239">
    <property type="term" value="F:dipeptidyl-peptidase activity"/>
    <property type="evidence" value="ECO:0007669"/>
    <property type="project" value="UniProtKB-ARBA"/>
</dbReference>
<dbReference type="GO" id="GO:0004252">
    <property type="term" value="F:serine-type endopeptidase activity"/>
    <property type="evidence" value="ECO:0007669"/>
    <property type="project" value="TreeGrafter"/>
</dbReference>
<keyword evidence="3" id="KW-0031">Aminopeptidase</keyword>
<comment type="subunit">
    <text evidence="2">Homodimer.</text>
</comment>
<evidence type="ECO:0000256" key="8">
    <source>
        <dbReference type="ARBA" id="ARBA00070574"/>
    </source>
</evidence>
<evidence type="ECO:0000256" key="3">
    <source>
        <dbReference type="ARBA" id="ARBA00022438"/>
    </source>
</evidence>
<comment type="similarity">
    <text evidence="1">Belongs to the peptidase S9C family.</text>
</comment>
<evidence type="ECO:0000256" key="1">
    <source>
        <dbReference type="ARBA" id="ARBA00010040"/>
    </source>
</evidence>
<keyword evidence="6" id="KW-0378">Hydrolase</keyword>
<keyword evidence="5 9" id="KW-0732">Signal</keyword>
<accession>A0A5M4B1A0</accession>
<dbReference type="SUPFAM" id="SSF53474">
    <property type="entry name" value="alpha/beta-Hydrolases"/>
    <property type="match status" value="1"/>
</dbReference>
<dbReference type="Pfam" id="PF00326">
    <property type="entry name" value="Peptidase_S9"/>
    <property type="match status" value="1"/>
</dbReference>
<organism evidence="11 12">
    <name type="scientific">Prolixibacter bellariivorans</name>
    <dbReference type="NCBI Taxonomy" id="314319"/>
    <lineage>
        <taxon>Bacteria</taxon>
        <taxon>Pseudomonadati</taxon>
        <taxon>Bacteroidota</taxon>
        <taxon>Bacteroidia</taxon>
        <taxon>Marinilabiliales</taxon>
        <taxon>Prolixibacteraceae</taxon>
        <taxon>Prolixibacter</taxon>
    </lineage>
</organism>
<dbReference type="Gene3D" id="2.120.10.30">
    <property type="entry name" value="TolB, C-terminal domain"/>
    <property type="match status" value="2"/>
</dbReference>
<name>A0A5M4B1A0_9BACT</name>
<protein>
    <recommendedName>
        <fullName evidence="8">Dipeptidyl-peptidase 5</fullName>
    </recommendedName>
</protein>
<dbReference type="PANTHER" id="PTHR42776">
    <property type="entry name" value="SERINE PEPTIDASE S9 FAMILY MEMBER"/>
    <property type="match status" value="1"/>
</dbReference>
<evidence type="ECO:0000256" key="2">
    <source>
        <dbReference type="ARBA" id="ARBA00011738"/>
    </source>
</evidence>
<dbReference type="GO" id="GO:0043171">
    <property type="term" value="P:peptide catabolic process"/>
    <property type="evidence" value="ECO:0007669"/>
    <property type="project" value="UniProtKB-ARBA"/>
</dbReference>
<dbReference type="RefSeq" id="WP_027585319.1">
    <property type="nucleotide sequence ID" value="NZ_BLAX01000001.1"/>
</dbReference>
<evidence type="ECO:0000256" key="4">
    <source>
        <dbReference type="ARBA" id="ARBA00022670"/>
    </source>
</evidence>
<evidence type="ECO:0000256" key="9">
    <source>
        <dbReference type="SAM" id="SignalP"/>
    </source>
</evidence>
<feature type="domain" description="Peptidase S9 prolyl oligopeptidase catalytic" evidence="10">
    <location>
        <begin position="486"/>
        <end position="699"/>
    </location>
</feature>
<dbReference type="InterPro" id="IPR011659">
    <property type="entry name" value="WD40"/>
</dbReference>
<dbReference type="Proteomes" id="UP000391834">
    <property type="component" value="Unassembled WGS sequence"/>
</dbReference>
<evidence type="ECO:0000259" key="10">
    <source>
        <dbReference type="Pfam" id="PF00326"/>
    </source>
</evidence>
<reference evidence="11 12" key="1">
    <citation type="submission" date="2019-10" db="EMBL/GenBank/DDBJ databases">
        <title>Prolixibacter strains distinguished by the presence of nitrate reductase genes were adept at nitrate-dependent anaerobic corrosion of metallic iron and carbon steel.</title>
        <authorList>
            <person name="Iino T."/>
            <person name="Shono N."/>
            <person name="Ito K."/>
            <person name="Nakamura R."/>
            <person name="Sueoka K."/>
            <person name="Harayama S."/>
            <person name="Ohkuma M."/>
        </authorList>
    </citation>
    <scope>NUCLEOTIDE SEQUENCE [LARGE SCALE GENOMIC DNA]</scope>
    <source>
        <strain evidence="11 12">JCM 13498</strain>
    </source>
</reference>
<sequence length="699" mass="79527">MKKLALFTLPLLMVGLMACTTATKAPKVEKKNFVPEVPKLTSDIMTPEVLWSFGRMSEAEVSPDGKSVVYAVTYFNIPENKSYRDLYSVSTDGGTPVQLTDTPEKEFNPQWRPDGKKIGYLSSKSGSVQLWEMNPDGSGQHQVSHIDGGIIGFKYAPTQDRILYVQNVKLDKSVHDLFPDLPKANARLETDLMYVHWDQWHDYTYQHVFVTDYNENNVVAGTDIMKGERFDTPMKPFGGIEQINFSPDGKKIAYTCKKKVGRAYALSTNSDIYLYDIANGETINYTKGMMGYDINPVFSPDGKKLAWESMEHDGYESDKNRLFIADLATGDKMDYSKNFDQNANGLVWSADSKKIYFISDFHATDEMYALDVAADSITRITDGVHNYQSVMPAGDKLIGQRVSMSHPADLYSVNPADGKETQITAINKKYLDQLTFGKVEKRWVKTVDNKKELVWVIYPPHFDPNKKYPTLLYCEGGPQSTVSQFWSYRWNFQMMAANDYIIVAPNRRGLPGFGTKWNEEISGDYGGLAMDDYMSAIKDVAKEPYVDNNRLGAVGASFGGYSVYYLAGHNNGYFKAFIAHDGIFNFEAMYTTTEEMWFVNWDLGGSYWDFKNPVAMKSYAKFSPHKYVQNWDAPILVIHGGHDYRIPYTQGEAAFNAARLRGIPAEFLYFPEESHWVLQAQDGILWQRVFFNWLDKYLK</sequence>